<reference evidence="5" key="1">
    <citation type="submission" date="2018-05" db="EMBL/GenBank/DDBJ databases">
        <authorList>
            <person name="Lanie J.A."/>
            <person name="Ng W.-L."/>
            <person name="Kazmierczak K.M."/>
            <person name="Andrzejewski T.M."/>
            <person name="Davidsen T.M."/>
            <person name="Wayne K.J."/>
            <person name="Tettelin H."/>
            <person name="Glass J.I."/>
            <person name="Rusch D."/>
            <person name="Podicherti R."/>
            <person name="Tsui H.-C.T."/>
            <person name="Winkler M.E."/>
        </authorList>
    </citation>
    <scope>NUCLEOTIDE SEQUENCE</scope>
</reference>
<dbReference type="GO" id="GO:0008479">
    <property type="term" value="F:tRNA-guanosine(34) queuine transglycosylase activity"/>
    <property type="evidence" value="ECO:0007669"/>
    <property type="project" value="InterPro"/>
</dbReference>
<dbReference type="AlphaFoldDB" id="A0A381NMB2"/>
<protein>
    <recommendedName>
        <fullName evidence="4">tRNA-guanine(15) transglycosylase-like domain-containing protein</fullName>
    </recommendedName>
</protein>
<dbReference type="GO" id="GO:0008616">
    <property type="term" value="P:tRNA queuosine(34) biosynthetic process"/>
    <property type="evidence" value="ECO:0007669"/>
    <property type="project" value="TreeGrafter"/>
</dbReference>
<gene>
    <name evidence="5" type="ORF">METZ01_LOCUS8606</name>
</gene>
<dbReference type="PANTHER" id="PTHR46499:SF1">
    <property type="entry name" value="QUEUINE TRNA-RIBOSYLTRANSFERASE"/>
    <property type="match status" value="1"/>
</dbReference>
<dbReference type="NCBIfam" id="TIGR00449">
    <property type="entry name" value="tgt_general"/>
    <property type="match status" value="1"/>
</dbReference>
<keyword evidence="2" id="KW-0808">Transferase</keyword>
<evidence type="ECO:0000256" key="2">
    <source>
        <dbReference type="ARBA" id="ARBA00022679"/>
    </source>
</evidence>
<keyword evidence="1" id="KW-0328">Glycosyltransferase</keyword>
<dbReference type="EMBL" id="UINC01000459">
    <property type="protein sequence ID" value="SUZ55752.1"/>
    <property type="molecule type" value="Genomic_DNA"/>
</dbReference>
<dbReference type="Pfam" id="PF01702">
    <property type="entry name" value="TGT"/>
    <property type="match status" value="1"/>
</dbReference>
<dbReference type="InterPro" id="IPR050076">
    <property type="entry name" value="ArchSynthase1/Queuine_TRR"/>
</dbReference>
<dbReference type="InterPro" id="IPR036511">
    <property type="entry name" value="TGT-like_sf"/>
</dbReference>
<dbReference type="NCBIfam" id="TIGR00430">
    <property type="entry name" value="Q_tRNA_tgt"/>
    <property type="match status" value="1"/>
</dbReference>
<feature type="domain" description="tRNA-guanine(15) transglycosylase-like" evidence="4">
    <location>
        <begin position="15"/>
        <end position="367"/>
    </location>
</feature>
<dbReference type="SUPFAM" id="SSF51713">
    <property type="entry name" value="tRNA-guanine transglycosylase"/>
    <property type="match status" value="1"/>
</dbReference>
<dbReference type="HAMAP" id="MF_00168">
    <property type="entry name" value="Q_tRNA_Tgt"/>
    <property type="match status" value="1"/>
</dbReference>
<dbReference type="InterPro" id="IPR002616">
    <property type="entry name" value="tRNA_ribo_trans-like"/>
</dbReference>
<keyword evidence="3" id="KW-0819">tRNA processing</keyword>
<evidence type="ECO:0000313" key="5">
    <source>
        <dbReference type="EMBL" id="SUZ55752.1"/>
    </source>
</evidence>
<sequence length="372" mass="40354">VPLKYSVTSRDPSSAARCGVLDTPHGTLKTPAFMPVGTYGVVKGLRSEDLEELGAQIVLSNAYHLAERPGAAEIQALGGLHQFMGWDGPILTDSGGYQVFSLSDRCEVDDDGVTFQSTLDGSRYRLTPESVVEIQSQLGSDIAMVLDQCVAGSATQAIAEAAVRRTQDWAERSRKISSCLPGGLFGIVQGSVYPDLRVGHAEQLIGLDFDGYAVGGLAVGEKKNVTWPLLRETVAVLPEEKPRYVMGMGTPNDIIEGVARGVDLFDCVIPTRHARNGMAFTSEGRISIKNQQYAADEGPLDPACNCPTCRRYSRAYLRLLMVRGEMSAGIMLTWHNLFYYLDTMKSIRHAIASANFAEFRRNIAAGRAKLSG</sequence>
<evidence type="ECO:0000256" key="1">
    <source>
        <dbReference type="ARBA" id="ARBA00022676"/>
    </source>
</evidence>
<dbReference type="Gene3D" id="3.20.20.105">
    <property type="entry name" value="Queuine tRNA-ribosyltransferase-like"/>
    <property type="match status" value="1"/>
</dbReference>
<evidence type="ECO:0000256" key="3">
    <source>
        <dbReference type="ARBA" id="ARBA00022694"/>
    </source>
</evidence>
<proteinExistence type="inferred from homology"/>
<dbReference type="InterPro" id="IPR004803">
    <property type="entry name" value="TGT"/>
</dbReference>
<organism evidence="5">
    <name type="scientific">marine metagenome</name>
    <dbReference type="NCBI Taxonomy" id="408172"/>
    <lineage>
        <taxon>unclassified sequences</taxon>
        <taxon>metagenomes</taxon>
        <taxon>ecological metagenomes</taxon>
    </lineage>
</organism>
<evidence type="ECO:0000259" key="4">
    <source>
        <dbReference type="Pfam" id="PF01702"/>
    </source>
</evidence>
<accession>A0A381NMB2</accession>
<dbReference type="GO" id="GO:0005829">
    <property type="term" value="C:cytosol"/>
    <property type="evidence" value="ECO:0007669"/>
    <property type="project" value="TreeGrafter"/>
</dbReference>
<dbReference type="PANTHER" id="PTHR46499">
    <property type="entry name" value="QUEUINE TRNA-RIBOSYLTRANSFERASE"/>
    <property type="match status" value="1"/>
</dbReference>
<feature type="non-terminal residue" evidence="5">
    <location>
        <position position="1"/>
    </location>
</feature>
<name>A0A381NMB2_9ZZZZ</name>